<feature type="region of interest" description="Disordered" evidence="5">
    <location>
        <begin position="563"/>
        <end position="642"/>
    </location>
</feature>
<proteinExistence type="predicted"/>
<evidence type="ECO:0000256" key="1">
    <source>
        <dbReference type="ARBA" id="ARBA00004141"/>
    </source>
</evidence>
<evidence type="ECO:0000313" key="8">
    <source>
        <dbReference type="EMBL" id="CED82712.1"/>
    </source>
</evidence>
<dbReference type="EMBL" id="LN483142">
    <property type="protein sequence ID" value="CED82712.1"/>
    <property type="molecule type" value="Genomic_DNA"/>
</dbReference>
<evidence type="ECO:0000256" key="3">
    <source>
        <dbReference type="ARBA" id="ARBA00022989"/>
    </source>
</evidence>
<evidence type="ECO:0000259" key="7">
    <source>
        <dbReference type="PROSITE" id="PS51380"/>
    </source>
</evidence>
<dbReference type="GO" id="GO:0016020">
    <property type="term" value="C:membrane"/>
    <property type="evidence" value="ECO:0007669"/>
    <property type="project" value="UniProtKB-SubCell"/>
</dbReference>
<protein>
    <submittedName>
        <fullName evidence="8">Predicted small molecule transporter</fullName>
    </submittedName>
</protein>
<name>A0A0F7SKN4_PHARH</name>
<feature type="region of interest" description="Disordered" evidence="5">
    <location>
        <begin position="426"/>
        <end position="469"/>
    </location>
</feature>
<organism evidence="8">
    <name type="scientific">Phaffia rhodozyma</name>
    <name type="common">Yeast</name>
    <name type="synonym">Xanthophyllomyces dendrorhous</name>
    <dbReference type="NCBI Taxonomy" id="264483"/>
    <lineage>
        <taxon>Eukaryota</taxon>
        <taxon>Fungi</taxon>
        <taxon>Dikarya</taxon>
        <taxon>Basidiomycota</taxon>
        <taxon>Agaricomycotina</taxon>
        <taxon>Tremellomycetes</taxon>
        <taxon>Cystofilobasidiales</taxon>
        <taxon>Mrakiaceae</taxon>
        <taxon>Phaffia</taxon>
    </lineage>
</organism>
<evidence type="ECO:0000256" key="6">
    <source>
        <dbReference type="SAM" id="Phobius"/>
    </source>
</evidence>
<keyword evidence="4 6" id="KW-0472">Membrane</keyword>
<feature type="transmembrane region" description="Helical" evidence="6">
    <location>
        <begin position="165"/>
        <end position="185"/>
    </location>
</feature>
<evidence type="ECO:0000256" key="2">
    <source>
        <dbReference type="ARBA" id="ARBA00022692"/>
    </source>
</evidence>
<dbReference type="PANTHER" id="PTHR10783:SF46">
    <property type="entry name" value="PROTEIN ERD1 HOMOLOG 2"/>
    <property type="match status" value="1"/>
</dbReference>
<evidence type="ECO:0000256" key="5">
    <source>
        <dbReference type="SAM" id="MobiDB-lite"/>
    </source>
</evidence>
<comment type="subcellular location">
    <subcellularLocation>
        <location evidence="1">Membrane</location>
        <topology evidence="1">Multi-pass membrane protein</topology>
    </subcellularLocation>
</comment>
<reference evidence="8" key="1">
    <citation type="submission" date="2014-08" db="EMBL/GenBank/DDBJ databases">
        <authorList>
            <person name="Sharma Rahul"/>
            <person name="Thines Marco"/>
        </authorList>
    </citation>
    <scope>NUCLEOTIDE SEQUENCE</scope>
</reference>
<accession>A0A0F7SKN4</accession>
<feature type="compositionally biased region" description="Low complexity" evidence="5">
    <location>
        <begin position="616"/>
        <end position="640"/>
    </location>
</feature>
<feature type="compositionally biased region" description="Low complexity" evidence="5">
    <location>
        <begin position="571"/>
        <end position="600"/>
    </location>
</feature>
<feature type="transmembrane region" description="Helical" evidence="6">
    <location>
        <begin position="22"/>
        <end position="43"/>
    </location>
</feature>
<feature type="region of interest" description="Disordered" evidence="5">
    <location>
        <begin position="69"/>
        <end position="89"/>
    </location>
</feature>
<sequence>MDIDTPPVLTPNPHTHLAVPSFHSSFCLPYRVLFLIGLGLFLWTTNLHLLHHLGIDVGYILAINSPSSSSSEALTTGRPVLPEVDDDDDDEEMTILGGNPGDFFESNVGGGYSSRERGAAGYARAGEIIRPLWGLLAVLVGWSLGGWILFIWLSGGTDQDKMNSYRILPLLTGLGVLAGTITPYGRIWRRERMAFVQTIKRTIFSPLSEPVHFVDVICADILTSFAKVFGDLWVSMCLIFAGNLSASQLEGAGGALGPYLIPFITSIPYMIRFRQCMVEYISSDYKQTRPLANALKYSTAFPVILFSAVQKTVMEDIAAERGVTDMNELGENRWFGEHPLFRLWLLSVFVNSLYSFWWDVTNDWGLTILSPSEWSVNTRRPSLSKPLTSPSIIPFPSTMSSTTGYPGNNPTGYAARSDIHKRTTSVSHHHRHHSSTYPYHPGHPSRSVNYSPFSGGGSGGNNNGANNFGVDSDDHPFGLRKEMHFADPTIYYLAIIVDLVLRFTWSLKLSSHLHSISEIESGVFLMEALELARRWMWVFLRIEWEDIKRTRARLQRRAGTNLGQLAIPSKTNSSVNSPDPSSSSTNASTTTTNNNSNNNSLVGNGNGHPSRFGAFSTVPSTPTFTTSTSPTSPTIPLPGSGVVGKGKAGLGMGINYPVDSEDEYDYEHGYGAEYGYGHEGPGSRSDGNGKGSTPVLGSAEHARSGVPLDAPSIPTTGVDGDKKRDFLAGGAL</sequence>
<dbReference type="PANTHER" id="PTHR10783">
    <property type="entry name" value="XENOTROPIC AND POLYTROPIC RETROVIRUS RECEPTOR 1-RELATED"/>
    <property type="match status" value="1"/>
</dbReference>
<feature type="transmembrane region" description="Helical" evidence="6">
    <location>
        <begin position="132"/>
        <end position="153"/>
    </location>
</feature>
<keyword evidence="2 6" id="KW-0812">Transmembrane</keyword>
<dbReference type="Pfam" id="PF03124">
    <property type="entry name" value="EXS"/>
    <property type="match status" value="1"/>
</dbReference>
<keyword evidence="3 6" id="KW-1133">Transmembrane helix</keyword>
<dbReference type="AlphaFoldDB" id="A0A0F7SKN4"/>
<feature type="region of interest" description="Disordered" evidence="5">
    <location>
        <begin position="675"/>
        <end position="732"/>
    </location>
</feature>
<dbReference type="PROSITE" id="PS51380">
    <property type="entry name" value="EXS"/>
    <property type="match status" value="1"/>
</dbReference>
<dbReference type="InterPro" id="IPR004342">
    <property type="entry name" value="EXS_C"/>
</dbReference>
<feature type="domain" description="EXS" evidence="7">
    <location>
        <begin position="252"/>
        <end position="574"/>
    </location>
</feature>
<evidence type="ECO:0000256" key="4">
    <source>
        <dbReference type="ARBA" id="ARBA00023136"/>
    </source>
</evidence>
<dbReference type="GO" id="GO:0005737">
    <property type="term" value="C:cytoplasm"/>
    <property type="evidence" value="ECO:0007669"/>
    <property type="project" value="TreeGrafter"/>
</dbReference>